<gene>
    <name evidence="4" type="ORF">BWZ43_25505</name>
</gene>
<dbReference type="RefSeq" id="WP_078111537.1">
    <property type="nucleotide sequence ID" value="NZ_CP065424.1"/>
</dbReference>
<feature type="domain" description="Competence protein CoiA nuclease-like" evidence="1">
    <location>
        <begin position="66"/>
        <end position="220"/>
    </location>
</feature>
<comment type="caution">
    <text evidence="4">The sequence shown here is derived from an EMBL/GenBank/DDBJ whole genome shotgun (WGS) entry which is preliminary data.</text>
</comment>
<protein>
    <recommendedName>
        <fullName evidence="6">Competence protein CoiA</fullName>
    </recommendedName>
</protein>
<dbReference type="EMBL" id="MTLA01000544">
    <property type="protein sequence ID" value="OOP63097.1"/>
    <property type="molecule type" value="Genomic_DNA"/>
</dbReference>
<proteinExistence type="predicted"/>
<evidence type="ECO:0000313" key="5">
    <source>
        <dbReference type="Proteomes" id="UP000189761"/>
    </source>
</evidence>
<evidence type="ECO:0000313" key="4">
    <source>
        <dbReference type="EMBL" id="OOP63097.1"/>
    </source>
</evidence>
<evidence type="ECO:0000259" key="2">
    <source>
        <dbReference type="Pfam" id="PF25164"/>
    </source>
</evidence>
<sequence>MLTALNETGELVNLIFAQEKGTSINKDQPFFCPHCKAKVVLKKGNVKIPHFSHLPFAICGSTSEPESAFHLQGKIDLFKWLHYKGLTVEVEKYLPKIQQRPDLLVWKKRKIYAIEYQCSSIPLDNMIKRSRCYTSVGIEPFWIFGGTLDIKGNHHLMNIYQLNDFHWAFTQFHRDDQIHLFSYDPNTKNFSLLSHLTPVTITKVLASQTTLPLSKLDFPFNFSTSSINIDYRFWLNEKRKWVQKKMIYAKNLKDPFLNAIYYNNHSPLLLPPQIGIPVNFMGICKSHPIEWQYYLWSDAFIHTKKGGMIILSNLERTFHKRIQRKHIKMRQLPLIRHDFIKQMIYQYLKKLTYLGYLNEIQKGQFQMNKSFSIPNNIEDMIKLEEEMEKKLYSE</sequence>
<dbReference type="InterPro" id="IPR021176">
    <property type="entry name" value="Competence-induced_CoiA"/>
</dbReference>
<evidence type="ECO:0008006" key="6">
    <source>
        <dbReference type="Google" id="ProtNLM"/>
    </source>
</evidence>
<dbReference type="AlphaFoldDB" id="A0A8E2I2K4"/>
<dbReference type="InterPro" id="IPR010330">
    <property type="entry name" value="CoiA_nuc"/>
</dbReference>
<dbReference type="Proteomes" id="UP000189761">
    <property type="component" value="Unassembled WGS sequence"/>
</dbReference>
<dbReference type="InterPro" id="IPR057253">
    <property type="entry name" value="CoiA-like_N"/>
</dbReference>
<organism evidence="4 5">
    <name type="scientific">Heyndrickxia oleronia</name>
    <dbReference type="NCBI Taxonomy" id="38875"/>
    <lineage>
        <taxon>Bacteria</taxon>
        <taxon>Bacillati</taxon>
        <taxon>Bacillota</taxon>
        <taxon>Bacilli</taxon>
        <taxon>Bacillales</taxon>
        <taxon>Bacillaceae</taxon>
        <taxon>Heyndrickxia</taxon>
    </lineage>
</organism>
<name>A0A8E2I2K4_9BACI</name>
<dbReference type="Pfam" id="PF25166">
    <property type="entry name" value="CoiA_C"/>
    <property type="match status" value="1"/>
</dbReference>
<feature type="domain" description="Competence protein CoiA C-terminal" evidence="3">
    <location>
        <begin position="230"/>
        <end position="381"/>
    </location>
</feature>
<keyword evidence="5" id="KW-1185">Reference proteome</keyword>
<evidence type="ECO:0000259" key="3">
    <source>
        <dbReference type="Pfam" id="PF25166"/>
    </source>
</evidence>
<feature type="domain" description="Competence protein CoiA-like N-terminal" evidence="2">
    <location>
        <begin position="22"/>
        <end position="59"/>
    </location>
</feature>
<dbReference type="Pfam" id="PF06054">
    <property type="entry name" value="CoiA_nuc"/>
    <property type="match status" value="1"/>
</dbReference>
<evidence type="ECO:0000259" key="1">
    <source>
        <dbReference type="Pfam" id="PF06054"/>
    </source>
</evidence>
<dbReference type="InterPro" id="IPR057252">
    <property type="entry name" value="CoiA_C"/>
</dbReference>
<accession>A0A8E2I2K4</accession>
<reference evidence="4 5" key="1">
    <citation type="submission" date="2017-01" db="EMBL/GenBank/DDBJ databases">
        <title>Draft genome sequence of Bacillus oleronius.</title>
        <authorList>
            <person name="Allam M."/>
        </authorList>
    </citation>
    <scope>NUCLEOTIDE SEQUENCE [LARGE SCALE GENOMIC DNA]</scope>
    <source>
        <strain evidence="4 5">DSM 9356</strain>
    </source>
</reference>
<dbReference type="Pfam" id="PF25164">
    <property type="entry name" value="CoiA_N"/>
    <property type="match status" value="1"/>
</dbReference>
<dbReference type="PIRSF" id="PIRSF007487">
    <property type="entry name" value="Competence-induced_CoiA_bac"/>
    <property type="match status" value="1"/>
</dbReference>